<proteinExistence type="predicted"/>
<dbReference type="GO" id="GO:0005737">
    <property type="term" value="C:cytoplasm"/>
    <property type="evidence" value="ECO:0007669"/>
    <property type="project" value="TreeGrafter"/>
</dbReference>
<evidence type="ECO:0000256" key="3">
    <source>
        <dbReference type="SAM" id="MobiDB-lite"/>
    </source>
</evidence>
<dbReference type="EMBL" id="RBNI01014997">
    <property type="protein sequence ID" value="RUP17618.1"/>
    <property type="molecule type" value="Genomic_DNA"/>
</dbReference>
<feature type="compositionally biased region" description="Acidic residues" evidence="3">
    <location>
        <begin position="703"/>
        <end position="716"/>
    </location>
</feature>
<dbReference type="OrthoDB" id="5353557at2759"/>
<evidence type="ECO:0000256" key="4">
    <source>
        <dbReference type="SAM" id="Phobius"/>
    </source>
</evidence>
<feature type="transmembrane region" description="Helical" evidence="4">
    <location>
        <begin position="149"/>
        <end position="167"/>
    </location>
</feature>
<dbReference type="GO" id="GO:0010960">
    <property type="term" value="P:magnesium ion homeostasis"/>
    <property type="evidence" value="ECO:0007669"/>
    <property type="project" value="InterPro"/>
</dbReference>
<keyword evidence="2 4" id="KW-1133">Transmembrane helix</keyword>
<feature type="region of interest" description="Disordered" evidence="3">
    <location>
        <begin position="628"/>
        <end position="660"/>
    </location>
</feature>
<keyword evidence="5" id="KW-0732">Signal</keyword>
<feature type="signal peptide" evidence="5">
    <location>
        <begin position="1"/>
        <end position="31"/>
    </location>
</feature>
<keyword evidence="2 4" id="KW-0472">Membrane</keyword>
<evidence type="ECO:0000256" key="5">
    <source>
        <dbReference type="SAM" id="SignalP"/>
    </source>
</evidence>
<evidence type="ECO:0000256" key="1">
    <source>
        <dbReference type="ARBA" id="ARBA00022737"/>
    </source>
</evidence>
<dbReference type="Proteomes" id="UP000268093">
    <property type="component" value="Unassembled WGS sequence"/>
</dbReference>
<feature type="compositionally biased region" description="Basic and acidic residues" evidence="3">
    <location>
        <begin position="377"/>
        <end position="388"/>
    </location>
</feature>
<feature type="chain" id="PRO_5019279451" description="CNNM transmembrane domain-containing protein" evidence="5">
    <location>
        <begin position="32"/>
        <end position="784"/>
    </location>
</feature>
<feature type="transmembrane region" description="Helical" evidence="4">
    <location>
        <begin position="208"/>
        <end position="232"/>
    </location>
</feature>
<feature type="compositionally biased region" description="Basic and acidic residues" evidence="3">
    <location>
        <begin position="675"/>
        <end position="686"/>
    </location>
</feature>
<feature type="compositionally biased region" description="Basic and acidic residues" evidence="3">
    <location>
        <begin position="645"/>
        <end position="660"/>
    </location>
</feature>
<reference evidence="7 8" key="1">
    <citation type="journal article" date="2018" name="New Phytol.">
        <title>Phylogenomics of Endogonaceae and evolution of mycorrhizas within Mucoromycota.</title>
        <authorList>
            <person name="Chang Y."/>
            <person name="Desiro A."/>
            <person name="Na H."/>
            <person name="Sandor L."/>
            <person name="Lipzen A."/>
            <person name="Clum A."/>
            <person name="Barry K."/>
            <person name="Grigoriev I.V."/>
            <person name="Martin F.M."/>
            <person name="Stajich J.E."/>
            <person name="Smith M.E."/>
            <person name="Bonito G."/>
            <person name="Spatafora J.W."/>
        </authorList>
    </citation>
    <scope>NUCLEOTIDE SEQUENCE [LARGE SCALE GENOMIC DNA]</scope>
    <source>
        <strain evidence="7 8">GMNB39</strain>
    </source>
</reference>
<feature type="region of interest" description="Disordered" evidence="3">
    <location>
        <begin position="372"/>
        <end position="391"/>
    </location>
</feature>
<keyword evidence="1" id="KW-0677">Repeat</keyword>
<dbReference type="AlphaFoldDB" id="A0A433B9V5"/>
<name>A0A433B9V5_9FUNG</name>
<dbReference type="Gene3D" id="3.10.580.10">
    <property type="entry name" value="CBS-domain"/>
    <property type="match status" value="2"/>
</dbReference>
<organism evidence="7 8">
    <name type="scientific">Jimgerdemannia flammicorona</name>
    <dbReference type="NCBI Taxonomy" id="994334"/>
    <lineage>
        <taxon>Eukaryota</taxon>
        <taxon>Fungi</taxon>
        <taxon>Fungi incertae sedis</taxon>
        <taxon>Mucoromycota</taxon>
        <taxon>Mucoromycotina</taxon>
        <taxon>Endogonomycetes</taxon>
        <taxon>Endogonales</taxon>
        <taxon>Endogonaceae</taxon>
        <taxon>Jimgerdemannia</taxon>
    </lineage>
</organism>
<accession>A0A433B9V5</accession>
<protein>
    <recommendedName>
        <fullName evidence="6">CNNM transmembrane domain-containing protein</fullName>
    </recommendedName>
</protein>
<feature type="domain" description="CNNM transmembrane" evidence="6">
    <location>
        <begin position="121"/>
        <end position="309"/>
    </location>
</feature>
<evidence type="ECO:0000313" key="7">
    <source>
        <dbReference type="EMBL" id="RUP17618.1"/>
    </source>
</evidence>
<dbReference type="InterPro" id="IPR002550">
    <property type="entry name" value="CNNM"/>
</dbReference>
<dbReference type="SUPFAM" id="SSF54631">
    <property type="entry name" value="CBS-domain pair"/>
    <property type="match status" value="1"/>
</dbReference>
<evidence type="ECO:0000313" key="8">
    <source>
        <dbReference type="Proteomes" id="UP000268093"/>
    </source>
</evidence>
<feature type="region of interest" description="Disordered" evidence="3">
    <location>
        <begin position="675"/>
        <end position="739"/>
    </location>
</feature>
<dbReference type="PANTHER" id="PTHR12064">
    <property type="entry name" value="METAL TRANSPORTER CNNM"/>
    <property type="match status" value="1"/>
</dbReference>
<dbReference type="PROSITE" id="PS51846">
    <property type="entry name" value="CNNM"/>
    <property type="match status" value="1"/>
</dbReference>
<keyword evidence="2 4" id="KW-0812">Transmembrane</keyword>
<dbReference type="InterPro" id="IPR046342">
    <property type="entry name" value="CBS_dom_sf"/>
</dbReference>
<dbReference type="Pfam" id="PF01595">
    <property type="entry name" value="CNNM"/>
    <property type="match status" value="1"/>
</dbReference>
<keyword evidence="8" id="KW-1185">Reference proteome</keyword>
<gene>
    <name evidence="7" type="ORF">BC936DRAFT_139435</name>
</gene>
<dbReference type="InterPro" id="IPR045095">
    <property type="entry name" value="ACDP"/>
</dbReference>
<comment type="caution">
    <text evidence="7">The sequence shown here is derived from an EMBL/GenBank/DDBJ whole genome shotgun (WGS) entry which is preliminary data.</text>
</comment>
<sequence>MLKSALSPSHAVPSVLLATALLAALATTALASPVMHVEAAADALTESINTSDPNFWIKIVVIVVLVIASGIVAVCVFPAANVVLCSKLGWNLWFRECRMFSNGSDGTGAPKRHPIIDLGKMSLDEMNLKILSSSGGEKEKRYAARIMPIRKNGHLLLVTLLLTNTLINESLPVLFDSIFGGGIIAIVVSTALLVIFSEIIPQAVCSRYGLAIGAFFAWPVRILIWILYIIAWPIAKILDMLLGADHGMIYRRAANQPRQNLRLPLPSRPCIHPFLPDTHSAQLNSSNISELKELIALHSEHHNAGGDLERDAVTILHGALAMQDKTVREAVTPIDKVFMLKHDEILNRKTLNKIHGSGHSRIPVFKMAEAENEGEAQEEKENMGEGVKENGVPGEAKAKAKIVERDGVDDKEILGVLLVKNLILLDPDDGIPLSHMKINKIPTVSPNMPLFDLLNAFQEGRSHMAVVREDDNLASTNASIRSLPPTRRTSVSSIRTSASIKSFKLRRFLGFRHDNDADSEGTKGSTAEQPMIMVTPAPDTDDGSPNKQKLATPEASLLAPTAATTTMSKVPSKLVGIITLEDVLEELIQEEIYDETDNKKLAALAVKLDAGTGDRYMVASHRLSIKSGHTGAFGTQKQEKHRRRFSEDTTKSLDETEGRKTAIRELREDDERIEIEKENQEKEARKKVARSSSAGSMQVVAEIETEKDDGTLTDDETPQRSRSMRLQRSHTHPGVVSTGDEENENYVLKIYFRSAPLLQKRILSHFSALIYLGSSEYVHYVPDP</sequence>
<dbReference type="PANTHER" id="PTHR12064:SF97">
    <property type="entry name" value="METAL TRANSPORTER CNNM-5"/>
    <property type="match status" value="1"/>
</dbReference>
<feature type="transmembrane region" description="Helical" evidence="4">
    <location>
        <begin position="173"/>
        <end position="196"/>
    </location>
</feature>
<evidence type="ECO:0000256" key="2">
    <source>
        <dbReference type="PROSITE-ProRule" id="PRU01193"/>
    </source>
</evidence>
<feature type="compositionally biased region" description="Basic residues" evidence="3">
    <location>
        <begin position="722"/>
        <end position="731"/>
    </location>
</feature>
<evidence type="ECO:0000259" key="6">
    <source>
        <dbReference type="PROSITE" id="PS51846"/>
    </source>
</evidence>
<feature type="transmembrane region" description="Helical" evidence="4">
    <location>
        <begin position="55"/>
        <end position="85"/>
    </location>
</feature>
<dbReference type="GO" id="GO:0016020">
    <property type="term" value="C:membrane"/>
    <property type="evidence" value="ECO:0007669"/>
    <property type="project" value="UniProtKB-UniRule"/>
</dbReference>
<dbReference type="GO" id="GO:0030026">
    <property type="term" value="P:intracellular manganese ion homeostasis"/>
    <property type="evidence" value="ECO:0007669"/>
    <property type="project" value="TreeGrafter"/>
</dbReference>